<evidence type="ECO:0000313" key="5">
    <source>
        <dbReference type="EMBL" id="GAA1617324.1"/>
    </source>
</evidence>
<sequence length="196" mass="21236">MVVGMPRRSYAQYDAVARGLDVIGERWTLLIVRELAFGPRRYTDLHADLPGISTDVLAARLKELEADGVVERRTFAPAAPVRVYDLTDRGRELVPVVAALAAWGSPLLAAHQETDAVRHHWYLLPLAALVRELGGVVELRVEGSSCRVDLESMAVVPEAEPDAVVTIAAKIADELLAGRTTLATAIDDGHVIVQDS</sequence>
<dbReference type="PANTHER" id="PTHR33204">
    <property type="entry name" value="TRANSCRIPTIONAL REGULATOR, MARR FAMILY"/>
    <property type="match status" value="1"/>
</dbReference>
<gene>
    <name evidence="5" type="ORF">GCM10009742_81450</name>
</gene>
<organism evidence="5 6">
    <name type="scientific">Kribbella karoonensis</name>
    <dbReference type="NCBI Taxonomy" id="324851"/>
    <lineage>
        <taxon>Bacteria</taxon>
        <taxon>Bacillati</taxon>
        <taxon>Actinomycetota</taxon>
        <taxon>Actinomycetes</taxon>
        <taxon>Propionibacteriales</taxon>
        <taxon>Kribbellaceae</taxon>
        <taxon>Kribbella</taxon>
    </lineage>
</organism>
<dbReference type="Gene3D" id="1.10.10.10">
    <property type="entry name" value="Winged helix-like DNA-binding domain superfamily/Winged helix DNA-binding domain"/>
    <property type="match status" value="1"/>
</dbReference>
<dbReference type="SUPFAM" id="SSF46785">
    <property type="entry name" value="Winged helix' DNA-binding domain"/>
    <property type="match status" value="1"/>
</dbReference>
<dbReference type="PANTHER" id="PTHR33204:SF18">
    <property type="entry name" value="TRANSCRIPTIONAL REGULATORY PROTEIN"/>
    <property type="match status" value="1"/>
</dbReference>
<keyword evidence="1" id="KW-0805">Transcription regulation</keyword>
<evidence type="ECO:0000313" key="6">
    <source>
        <dbReference type="Proteomes" id="UP001500190"/>
    </source>
</evidence>
<comment type="caution">
    <text evidence="5">The sequence shown here is derived from an EMBL/GenBank/DDBJ whole genome shotgun (WGS) entry which is preliminary data.</text>
</comment>
<dbReference type="EMBL" id="BAAAND010000016">
    <property type="protein sequence ID" value="GAA1617324.1"/>
    <property type="molecule type" value="Genomic_DNA"/>
</dbReference>
<proteinExistence type="predicted"/>
<dbReference type="Proteomes" id="UP001500190">
    <property type="component" value="Unassembled WGS sequence"/>
</dbReference>
<accession>A0ABP4QUQ3</accession>
<name>A0ABP4QUQ3_9ACTN</name>
<evidence type="ECO:0000256" key="2">
    <source>
        <dbReference type="ARBA" id="ARBA00023125"/>
    </source>
</evidence>
<dbReference type="InterPro" id="IPR036390">
    <property type="entry name" value="WH_DNA-bd_sf"/>
</dbReference>
<keyword evidence="3" id="KW-0804">Transcription</keyword>
<keyword evidence="2" id="KW-0238">DNA-binding</keyword>
<protein>
    <submittedName>
        <fullName evidence="5">Helix-turn-helix domain-containing protein</fullName>
    </submittedName>
</protein>
<dbReference type="InterPro" id="IPR036388">
    <property type="entry name" value="WH-like_DNA-bd_sf"/>
</dbReference>
<keyword evidence="6" id="KW-1185">Reference proteome</keyword>
<dbReference type="Pfam" id="PF01638">
    <property type="entry name" value="HxlR"/>
    <property type="match status" value="1"/>
</dbReference>
<evidence type="ECO:0000259" key="4">
    <source>
        <dbReference type="PROSITE" id="PS51118"/>
    </source>
</evidence>
<reference evidence="6" key="1">
    <citation type="journal article" date="2019" name="Int. J. Syst. Evol. Microbiol.">
        <title>The Global Catalogue of Microorganisms (GCM) 10K type strain sequencing project: providing services to taxonomists for standard genome sequencing and annotation.</title>
        <authorList>
            <consortium name="The Broad Institute Genomics Platform"/>
            <consortium name="The Broad Institute Genome Sequencing Center for Infectious Disease"/>
            <person name="Wu L."/>
            <person name="Ma J."/>
        </authorList>
    </citation>
    <scope>NUCLEOTIDE SEQUENCE [LARGE SCALE GENOMIC DNA]</scope>
    <source>
        <strain evidence="6">JCM 14304</strain>
    </source>
</reference>
<evidence type="ECO:0000256" key="3">
    <source>
        <dbReference type="ARBA" id="ARBA00023163"/>
    </source>
</evidence>
<evidence type="ECO:0000256" key="1">
    <source>
        <dbReference type="ARBA" id="ARBA00023015"/>
    </source>
</evidence>
<feature type="domain" description="HTH hxlR-type" evidence="4">
    <location>
        <begin position="5"/>
        <end position="112"/>
    </location>
</feature>
<dbReference type="InterPro" id="IPR002577">
    <property type="entry name" value="HTH_HxlR"/>
</dbReference>
<dbReference type="PROSITE" id="PS51118">
    <property type="entry name" value="HTH_HXLR"/>
    <property type="match status" value="1"/>
</dbReference>